<gene>
    <name evidence="3" type="primary">LOC113731371</name>
</gene>
<feature type="region of interest" description="Disordered" evidence="1">
    <location>
        <begin position="22"/>
        <end position="43"/>
    </location>
</feature>
<accession>A0A6P6WBM6</accession>
<feature type="region of interest" description="Disordered" evidence="1">
    <location>
        <begin position="138"/>
        <end position="186"/>
    </location>
</feature>
<organism evidence="2 3">
    <name type="scientific">Coffea arabica</name>
    <name type="common">Arabian coffee</name>
    <dbReference type="NCBI Taxonomy" id="13443"/>
    <lineage>
        <taxon>Eukaryota</taxon>
        <taxon>Viridiplantae</taxon>
        <taxon>Streptophyta</taxon>
        <taxon>Embryophyta</taxon>
        <taxon>Tracheophyta</taxon>
        <taxon>Spermatophyta</taxon>
        <taxon>Magnoliopsida</taxon>
        <taxon>eudicotyledons</taxon>
        <taxon>Gunneridae</taxon>
        <taxon>Pentapetalae</taxon>
        <taxon>asterids</taxon>
        <taxon>lamiids</taxon>
        <taxon>Gentianales</taxon>
        <taxon>Rubiaceae</taxon>
        <taxon>Ixoroideae</taxon>
        <taxon>Gardenieae complex</taxon>
        <taxon>Bertiereae - Coffeeae clade</taxon>
        <taxon>Coffeeae</taxon>
        <taxon>Coffea</taxon>
    </lineage>
</organism>
<feature type="compositionally biased region" description="Low complexity" evidence="1">
    <location>
        <begin position="22"/>
        <end position="34"/>
    </location>
</feature>
<dbReference type="GO" id="GO:0010183">
    <property type="term" value="P:pollen tube guidance"/>
    <property type="evidence" value="ECO:0007669"/>
    <property type="project" value="InterPro"/>
</dbReference>
<dbReference type="OrthoDB" id="1924011at2759"/>
<sequence length="203" mass="22656">MPLQSLPLTSSLSSSSSLLLESNHSSRSRSGLNSTVCCSSSSRNNSYIPKLEPFSRTKFERALKDPPLIEKSENQLAEYCSTLEGDASYSCWKAYFELKDLEKEASKEEIERLIIEAGGVKSLIGCLHGIAEIHKAKKGLHKSEKNSKSEQTGTWARPVPDGLPKSREELEEEERARMPDSPFTRLLRTKGTCPAWYTPAPDY</sequence>
<dbReference type="PANTHER" id="PTHR36345">
    <property type="entry name" value="CCG-BINDING PROTEIN 1"/>
    <property type="match status" value="1"/>
</dbReference>
<dbReference type="AlphaFoldDB" id="A0A6P6WBM6"/>
<reference evidence="2" key="1">
    <citation type="journal article" date="2025" name="Foods">
        <title>Unveiling the Microbial Signatures of Arabica Coffee Cherries: Insights into Ripeness Specific Diversity, Functional Traits, and Implications for Quality and Safety.</title>
        <authorList>
            <consortium name="RefSeq"/>
            <person name="Tenea G.N."/>
            <person name="Cifuentes V."/>
            <person name="Reyes P."/>
            <person name="Cevallos-Vallejos M."/>
        </authorList>
    </citation>
    <scope>NUCLEOTIDE SEQUENCE [LARGE SCALE GENOMIC DNA]</scope>
</reference>
<dbReference type="GO" id="GO:0005829">
    <property type="term" value="C:cytosol"/>
    <property type="evidence" value="ECO:0007669"/>
    <property type="project" value="TreeGrafter"/>
</dbReference>
<dbReference type="GeneID" id="113731371"/>
<dbReference type="GO" id="GO:0036033">
    <property type="term" value="F:mediator complex binding"/>
    <property type="evidence" value="ECO:0007669"/>
    <property type="project" value="InterPro"/>
</dbReference>
<keyword evidence="2" id="KW-1185">Reference proteome</keyword>
<evidence type="ECO:0000313" key="3">
    <source>
        <dbReference type="RefSeq" id="XP_027112405.2"/>
    </source>
</evidence>
<feature type="compositionally biased region" description="Basic and acidic residues" evidence="1">
    <location>
        <begin position="164"/>
        <end position="178"/>
    </location>
</feature>
<dbReference type="PANTHER" id="PTHR36345:SF1">
    <property type="entry name" value="CCG-BINDING PROTEIN 1"/>
    <property type="match status" value="1"/>
</dbReference>
<dbReference type="Proteomes" id="UP001652660">
    <property type="component" value="Chromosome 2e"/>
</dbReference>
<evidence type="ECO:0000256" key="1">
    <source>
        <dbReference type="SAM" id="MobiDB-lite"/>
    </source>
</evidence>
<proteinExistence type="predicted"/>
<dbReference type="InterPro" id="IPR037502">
    <property type="entry name" value="CBP1"/>
</dbReference>
<evidence type="ECO:0000313" key="2">
    <source>
        <dbReference type="Proteomes" id="UP001652660"/>
    </source>
</evidence>
<name>A0A6P6WBM6_COFAR</name>
<dbReference type="RefSeq" id="XP_027112405.2">
    <property type="nucleotide sequence ID" value="XM_027256604.2"/>
</dbReference>
<dbReference type="GO" id="GO:0005634">
    <property type="term" value="C:nucleus"/>
    <property type="evidence" value="ECO:0007669"/>
    <property type="project" value="TreeGrafter"/>
</dbReference>
<reference evidence="3" key="2">
    <citation type="submission" date="2025-08" db="UniProtKB">
        <authorList>
            <consortium name="RefSeq"/>
        </authorList>
    </citation>
    <scope>IDENTIFICATION</scope>
    <source>
        <tissue evidence="3">Leaves</tissue>
    </source>
</reference>
<protein>
    <submittedName>
        <fullName evidence="3">CCG-binding protein 1</fullName>
    </submittedName>
</protein>